<evidence type="ECO:0000256" key="1">
    <source>
        <dbReference type="ARBA" id="ARBA00022679"/>
    </source>
</evidence>
<dbReference type="Gene3D" id="3.40.50.1000">
    <property type="entry name" value="HAD superfamily/HAD-like"/>
    <property type="match status" value="1"/>
</dbReference>
<dbReference type="InterPro" id="IPR011611">
    <property type="entry name" value="PfkB_dom"/>
</dbReference>
<keyword evidence="5" id="KW-1185">Reference proteome</keyword>
<dbReference type="InterPro" id="IPR023214">
    <property type="entry name" value="HAD_sf"/>
</dbReference>
<dbReference type="InterPro" id="IPR036412">
    <property type="entry name" value="HAD-like_sf"/>
</dbReference>
<dbReference type="Proteomes" id="UP000266441">
    <property type="component" value="Unassembled WGS sequence"/>
</dbReference>
<dbReference type="GO" id="GO:0005829">
    <property type="term" value="C:cytosol"/>
    <property type="evidence" value="ECO:0007669"/>
    <property type="project" value="TreeGrafter"/>
</dbReference>
<dbReference type="RefSeq" id="WP_119350694.1">
    <property type="nucleotide sequence ID" value="NZ_QWET01000010.1"/>
</dbReference>
<dbReference type="EMBL" id="QWET01000010">
    <property type="protein sequence ID" value="RIH64536.1"/>
    <property type="molecule type" value="Genomic_DNA"/>
</dbReference>
<sequence length="636" mass="70762">MNKEQLQKVLHDISAVKIAVVGDFCLDAYWFIDESKSEISIETGQATMPVKQQRYSLGGAGNVTSNLAAMGIKDVRAFGVIGPDPFGNEMVKVMHENGIDTRNLVVQEESWSTHVYTKPYIADAEQNRIDFGNFNALSNETADQLIGLLKNEVPQVDVIIINQQVLSGIHTEYFRKKLVEVIQYFPEKIFITDSRNYNGFYTGSYRKMNDSEAANLIGLEKDANDVVLYSEVKEAADLLYERYGKPLFITRGERGSVIVDENGVTDIHGLMIISKVDPVGAGDSYLAGAAATLAAGYNMQTAAQIGSYVAGVTVQKLFQTGTASPDEILQIGSDPDFVYSPELAEDIRHARYWQGTEIEIIKEWQKPLNISHAIFDHDGTISTLREGWEHIMQPMMIKAILGEHFQDADEALYHKVQTRVIDFIDKTTGIQTLVQMKGLVDLVKEFGQVPADQVLDEFGYKQIYNDELLKMVREREAKIANSELALEDFTLKNAVKLLETLYEAGVTLYLASGTDEEDVKNEARILGYDHLFKGGIYGAVGDVTKEAKKMVLDRILNTIGESETGQLATFGDGPVEIRETRKRGGATIGIASNEEKRHSLNEAKRSRLIKAGADIVIPDFSQLPKLLQLLNIQDKK</sequence>
<dbReference type="Pfam" id="PF00702">
    <property type="entry name" value="Hydrolase"/>
    <property type="match status" value="1"/>
</dbReference>
<dbReference type="Pfam" id="PF00294">
    <property type="entry name" value="PfkB"/>
    <property type="match status" value="1"/>
</dbReference>
<dbReference type="GO" id="GO:0033786">
    <property type="term" value="F:heptose-1-phosphate adenylyltransferase activity"/>
    <property type="evidence" value="ECO:0007669"/>
    <property type="project" value="TreeGrafter"/>
</dbReference>
<dbReference type="GO" id="GO:0016787">
    <property type="term" value="F:hydrolase activity"/>
    <property type="evidence" value="ECO:0007669"/>
    <property type="project" value="UniProtKB-KW"/>
</dbReference>
<keyword evidence="4" id="KW-0378">Hydrolase</keyword>
<dbReference type="SFLD" id="SFLDS00003">
    <property type="entry name" value="Haloacid_Dehalogenase"/>
    <property type="match status" value="1"/>
</dbReference>
<name>A0A399CZ94_9BACT</name>
<dbReference type="SFLD" id="SFLDG01129">
    <property type="entry name" value="C1.5:_HAD__Beta-PGM__Phosphata"/>
    <property type="match status" value="1"/>
</dbReference>
<accession>A0A399CZ94</accession>
<proteinExistence type="predicted"/>
<comment type="caution">
    <text evidence="4">The sequence shown here is derived from an EMBL/GenBank/DDBJ whole genome shotgun (WGS) entry which is preliminary data.</text>
</comment>
<dbReference type="InterPro" id="IPR002173">
    <property type="entry name" value="Carboh/pur_kinase_PfkB_CS"/>
</dbReference>
<dbReference type="OrthoDB" id="9813569at2"/>
<dbReference type="InterPro" id="IPR029056">
    <property type="entry name" value="Ribokinase-like"/>
</dbReference>
<reference evidence="4 5" key="1">
    <citation type="journal article" date="2015" name="Int. J. Syst. Evol. Microbiol.">
        <title>Mariniphaga sediminis sp. nov., isolated from coastal sediment.</title>
        <authorList>
            <person name="Wang F.Q."/>
            <person name="Shen Q.Y."/>
            <person name="Chen G.J."/>
            <person name="Du Z.J."/>
        </authorList>
    </citation>
    <scope>NUCLEOTIDE SEQUENCE [LARGE SCALE GENOMIC DNA]</scope>
    <source>
        <strain evidence="4 5">SY21</strain>
    </source>
</reference>
<dbReference type="SUPFAM" id="SSF56784">
    <property type="entry name" value="HAD-like"/>
    <property type="match status" value="1"/>
</dbReference>
<dbReference type="PANTHER" id="PTHR46969:SF1">
    <property type="entry name" value="BIFUNCTIONAL PROTEIN HLDE"/>
    <property type="match status" value="1"/>
</dbReference>
<evidence type="ECO:0000259" key="3">
    <source>
        <dbReference type="Pfam" id="PF00294"/>
    </source>
</evidence>
<gene>
    <name evidence="4" type="ORF">D1164_14360</name>
</gene>
<keyword evidence="1" id="KW-0808">Transferase</keyword>
<dbReference type="GO" id="GO:0033785">
    <property type="term" value="F:heptose 7-phosphate kinase activity"/>
    <property type="evidence" value="ECO:0007669"/>
    <property type="project" value="TreeGrafter"/>
</dbReference>
<keyword evidence="2" id="KW-0418">Kinase</keyword>
<dbReference type="SUPFAM" id="SSF53613">
    <property type="entry name" value="Ribokinase-like"/>
    <property type="match status" value="1"/>
</dbReference>
<evidence type="ECO:0000313" key="4">
    <source>
        <dbReference type="EMBL" id="RIH64536.1"/>
    </source>
</evidence>
<dbReference type="PANTHER" id="PTHR46969">
    <property type="entry name" value="BIFUNCTIONAL PROTEIN HLDE"/>
    <property type="match status" value="1"/>
</dbReference>
<protein>
    <submittedName>
        <fullName evidence="4">HAD family hydrolase</fullName>
    </submittedName>
</protein>
<dbReference type="PROSITE" id="PS00584">
    <property type="entry name" value="PFKB_KINASES_2"/>
    <property type="match status" value="1"/>
</dbReference>
<organism evidence="4 5">
    <name type="scientific">Mariniphaga sediminis</name>
    <dbReference type="NCBI Taxonomy" id="1628158"/>
    <lineage>
        <taxon>Bacteria</taxon>
        <taxon>Pseudomonadati</taxon>
        <taxon>Bacteroidota</taxon>
        <taxon>Bacteroidia</taxon>
        <taxon>Marinilabiliales</taxon>
        <taxon>Prolixibacteraceae</taxon>
        <taxon>Mariniphaga</taxon>
    </lineage>
</organism>
<evidence type="ECO:0000256" key="2">
    <source>
        <dbReference type="ARBA" id="ARBA00022777"/>
    </source>
</evidence>
<evidence type="ECO:0000313" key="5">
    <source>
        <dbReference type="Proteomes" id="UP000266441"/>
    </source>
</evidence>
<dbReference type="AlphaFoldDB" id="A0A399CZ94"/>
<dbReference type="Gene3D" id="3.40.1190.20">
    <property type="match status" value="1"/>
</dbReference>
<feature type="domain" description="Carbohydrate kinase PfkB" evidence="3">
    <location>
        <begin position="18"/>
        <end position="316"/>
    </location>
</feature>